<gene>
    <name evidence="3" type="ORF">CPJCM30710_27150</name>
</gene>
<organism evidence="3 4">
    <name type="scientific">Clostridium polyendosporum</name>
    <dbReference type="NCBI Taxonomy" id="69208"/>
    <lineage>
        <taxon>Bacteria</taxon>
        <taxon>Bacillati</taxon>
        <taxon>Bacillota</taxon>
        <taxon>Clostridia</taxon>
        <taxon>Eubacteriales</taxon>
        <taxon>Clostridiaceae</taxon>
        <taxon>Clostridium</taxon>
    </lineage>
</organism>
<sequence length="279" mass="32344">MKKYIFEGKAICSEFNIGNLSREFGINRKIKWEEALILKRDALEGIFSDVENKMVYIYYFGAIVFVNFQNKDINAFIERIRKIPNSIKSINKDMVYDCTESFEIIVDENSDEQLGNEELILRKIESYHLDITALVVAKSVALETIEKRMDVVFDEVEKITDSLKRGKLDIKEKKITSIIGRILSFKYNTISYIMLLDKPDITWDNESAEKIFNNLADLFELNDRYENLSAKSQILLDTTEIFANLSHSRRANILEIIIIVLILIEVIMAFGEPIMSLIK</sequence>
<keyword evidence="4" id="KW-1185">Reference proteome</keyword>
<feature type="transmembrane region" description="Helical" evidence="1">
    <location>
        <begin position="253"/>
        <end position="271"/>
    </location>
</feature>
<keyword evidence="1" id="KW-0812">Transmembrane</keyword>
<name>A0A919S244_9CLOT</name>
<accession>A0A919S244</accession>
<feature type="domain" description="DUF155" evidence="2">
    <location>
        <begin position="55"/>
        <end position="228"/>
    </location>
</feature>
<dbReference type="InterPro" id="IPR051624">
    <property type="entry name" value="RMD1/Sad1-interacting"/>
</dbReference>
<dbReference type="InterPro" id="IPR003734">
    <property type="entry name" value="DUF155"/>
</dbReference>
<dbReference type="PANTHER" id="PTHR16255">
    <property type="entry name" value="REQUIRED FOR MEIOTIC NUCLEAR DIVISION PROTEIN 1 HOMOLOG"/>
    <property type="match status" value="1"/>
</dbReference>
<dbReference type="PANTHER" id="PTHR16255:SF1">
    <property type="entry name" value="REQUIRED FOR MEIOTIC NUCLEAR DIVISION PROTEIN 1 HOMOLOG"/>
    <property type="match status" value="1"/>
</dbReference>
<dbReference type="Proteomes" id="UP000679179">
    <property type="component" value="Unassembled WGS sequence"/>
</dbReference>
<comment type="caution">
    <text evidence="3">The sequence shown here is derived from an EMBL/GenBank/DDBJ whole genome shotgun (WGS) entry which is preliminary data.</text>
</comment>
<dbReference type="AlphaFoldDB" id="A0A919S244"/>
<reference evidence="3" key="1">
    <citation type="submission" date="2021-03" db="EMBL/GenBank/DDBJ databases">
        <title>Taxonomic study of Clostridium polyendosporum from meadow-gley soil under rice.</title>
        <authorList>
            <person name="Kobayashi H."/>
            <person name="Tanizawa Y."/>
            <person name="Yagura M."/>
        </authorList>
    </citation>
    <scope>NUCLEOTIDE SEQUENCE</scope>
    <source>
        <strain evidence="3">JCM 30710</strain>
    </source>
</reference>
<dbReference type="Pfam" id="PF02582">
    <property type="entry name" value="DUF155"/>
    <property type="match status" value="1"/>
</dbReference>
<protein>
    <recommendedName>
        <fullName evidence="2">DUF155 domain-containing protein</fullName>
    </recommendedName>
</protein>
<evidence type="ECO:0000256" key="1">
    <source>
        <dbReference type="SAM" id="Phobius"/>
    </source>
</evidence>
<dbReference type="RefSeq" id="WP_212904732.1">
    <property type="nucleotide sequence ID" value="NZ_BOPZ01000026.1"/>
</dbReference>
<dbReference type="EMBL" id="BOPZ01000026">
    <property type="protein sequence ID" value="GIM30049.1"/>
    <property type="molecule type" value="Genomic_DNA"/>
</dbReference>
<keyword evidence="1" id="KW-1133">Transmembrane helix</keyword>
<evidence type="ECO:0000313" key="3">
    <source>
        <dbReference type="EMBL" id="GIM30049.1"/>
    </source>
</evidence>
<evidence type="ECO:0000313" key="4">
    <source>
        <dbReference type="Proteomes" id="UP000679179"/>
    </source>
</evidence>
<proteinExistence type="predicted"/>
<evidence type="ECO:0000259" key="2">
    <source>
        <dbReference type="Pfam" id="PF02582"/>
    </source>
</evidence>
<keyword evidence="1" id="KW-0472">Membrane</keyword>